<reference evidence="1" key="1">
    <citation type="journal article" date="2015" name="Nature">
        <title>Complex archaea that bridge the gap between prokaryotes and eukaryotes.</title>
        <authorList>
            <person name="Spang A."/>
            <person name="Saw J.H."/>
            <person name="Jorgensen S.L."/>
            <person name="Zaremba-Niedzwiedzka K."/>
            <person name="Martijn J."/>
            <person name="Lind A.E."/>
            <person name="van Eijk R."/>
            <person name="Schleper C."/>
            <person name="Guy L."/>
            <person name="Ettema T.J."/>
        </authorList>
    </citation>
    <scope>NUCLEOTIDE SEQUENCE</scope>
</reference>
<organism evidence="1">
    <name type="scientific">marine sediment metagenome</name>
    <dbReference type="NCBI Taxonomy" id="412755"/>
    <lineage>
        <taxon>unclassified sequences</taxon>
        <taxon>metagenomes</taxon>
        <taxon>ecological metagenomes</taxon>
    </lineage>
</organism>
<evidence type="ECO:0000313" key="1">
    <source>
        <dbReference type="EMBL" id="KKN31260.1"/>
    </source>
</evidence>
<name>A0A0F9PHH6_9ZZZZ</name>
<comment type="caution">
    <text evidence="1">The sequence shown here is derived from an EMBL/GenBank/DDBJ whole genome shotgun (WGS) entry which is preliminary data.</text>
</comment>
<proteinExistence type="predicted"/>
<gene>
    <name evidence="1" type="ORF">LCGC14_0825760</name>
</gene>
<dbReference type="AlphaFoldDB" id="A0A0F9PHH6"/>
<dbReference type="EMBL" id="LAZR01002344">
    <property type="protein sequence ID" value="KKN31260.1"/>
    <property type="molecule type" value="Genomic_DNA"/>
</dbReference>
<accession>A0A0F9PHH6</accession>
<protein>
    <submittedName>
        <fullName evidence="1">Uncharacterized protein</fullName>
    </submittedName>
</protein>
<sequence>MPDLKERAIALLSSTVIADLNAAATTKLYSVPAGKILIPTQIVVHSNGGTLVASGTMDINYGGGADSATPVWVDAHAGLEDMTATGDFYIITADDNENIVIDGDAGTPADREFSLTVVTGSDANGATFDLFGYLIDS</sequence>